<dbReference type="PROSITE" id="PS50943">
    <property type="entry name" value="HTH_CROC1"/>
    <property type="match status" value="1"/>
</dbReference>
<evidence type="ECO:0000259" key="1">
    <source>
        <dbReference type="PROSITE" id="PS50943"/>
    </source>
</evidence>
<dbReference type="EMBL" id="RXOF01000001">
    <property type="protein sequence ID" value="RTQ53572.1"/>
    <property type="molecule type" value="Genomic_DNA"/>
</dbReference>
<dbReference type="SUPFAM" id="SSF47413">
    <property type="entry name" value="lambda repressor-like DNA-binding domains"/>
    <property type="match status" value="1"/>
</dbReference>
<dbReference type="Pfam" id="PF13560">
    <property type="entry name" value="HTH_31"/>
    <property type="match status" value="1"/>
</dbReference>
<dbReference type="RefSeq" id="WP_126691498.1">
    <property type="nucleotide sequence ID" value="NZ_RXOF01000001.1"/>
</dbReference>
<protein>
    <submittedName>
        <fullName evidence="2">XRE family transcriptional regulator</fullName>
    </submittedName>
</protein>
<feature type="domain" description="HTH cro/C1-type" evidence="1">
    <location>
        <begin position="14"/>
        <end position="45"/>
    </location>
</feature>
<dbReference type="AlphaFoldDB" id="A0A431U9P5"/>
<dbReference type="Proteomes" id="UP000282184">
    <property type="component" value="Unassembled WGS sequence"/>
</dbReference>
<name>A0A431U9P5_9BACT</name>
<comment type="caution">
    <text evidence="2">The sequence shown here is derived from an EMBL/GenBank/DDBJ whole genome shotgun (WGS) entry which is preliminary data.</text>
</comment>
<dbReference type="Gene3D" id="1.10.260.40">
    <property type="entry name" value="lambda repressor-like DNA-binding domains"/>
    <property type="match status" value="1"/>
</dbReference>
<organism evidence="2 3">
    <name type="scientific">Hymenobacter gummosus</name>
    <dbReference type="NCBI Taxonomy" id="1776032"/>
    <lineage>
        <taxon>Bacteria</taxon>
        <taxon>Pseudomonadati</taxon>
        <taxon>Bacteroidota</taxon>
        <taxon>Cytophagia</taxon>
        <taxon>Cytophagales</taxon>
        <taxon>Hymenobacteraceae</taxon>
        <taxon>Hymenobacter</taxon>
    </lineage>
</organism>
<dbReference type="CDD" id="cd00093">
    <property type="entry name" value="HTH_XRE"/>
    <property type="match status" value="1"/>
</dbReference>
<dbReference type="GO" id="GO:0003677">
    <property type="term" value="F:DNA binding"/>
    <property type="evidence" value="ECO:0007669"/>
    <property type="project" value="InterPro"/>
</dbReference>
<dbReference type="InterPro" id="IPR001387">
    <property type="entry name" value="Cro/C1-type_HTH"/>
</dbReference>
<evidence type="ECO:0000313" key="2">
    <source>
        <dbReference type="EMBL" id="RTQ53572.1"/>
    </source>
</evidence>
<reference evidence="2 3" key="1">
    <citation type="submission" date="2018-12" db="EMBL/GenBank/DDBJ databases">
        <title>Hymenobacter gummosus sp. nov., isolated from a spring.</title>
        <authorList>
            <person name="Nie L."/>
        </authorList>
    </citation>
    <scope>NUCLEOTIDE SEQUENCE [LARGE SCALE GENOMIC DNA]</scope>
    <source>
        <strain evidence="2 3">KCTC 52166</strain>
    </source>
</reference>
<keyword evidence="3" id="KW-1185">Reference proteome</keyword>
<gene>
    <name evidence="2" type="ORF">EJV47_02185</name>
</gene>
<evidence type="ECO:0000313" key="3">
    <source>
        <dbReference type="Proteomes" id="UP000282184"/>
    </source>
</evidence>
<sequence>MTRIARPSLAFSAQLRTRLGLTREELGLLLGVTAAQVSHVENGRRGYSARAQERLYRLAALLPAAAAPAGAAAPPAPPAGPSPAEAAALRKRLRGCRRRLYHLRYDEAAPAARAAQLERRHLTLARLAEALAQPPAAAPPADAGRPPEREQEWLALLELGTRRLAHRQPTPTALAWRALKAQLLEAEIRGLEQLLGEAPAPPNPAGE</sequence>
<proteinExistence type="predicted"/>
<dbReference type="InterPro" id="IPR010982">
    <property type="entry name" value="Lambda_DNA-bd_dom_sf"/>
</dbReference>
<accession>A0A431U9P5</accession>